<protein>
    <submittedName>
        <fullName evidence="3">Uncharacterized protein</fullName>
    </submittedName>
</protein>
<reference evidence="3 4" key="1">
    <citation type="submission" date="2020-04" db="EMBL/GenBank/DDBJ databases">
        <authorList>
            <person name="De Canck E."/>
        </authorList>
    </citation>
    <scope>NUCLEOTIDE SEQUENCE [LARGE SCALE GENOMIC DNA]</scope>
    <source>
        <strain evidence="3 4">LMG 27174</strain>
    </source>
</reference>
<dbReference type="Proteomes" id="UP000494205">
    <property type="component" value="Unassembled WGS sequence"/>
</dbReference>
<sequence length="143" mass="15529">MQEGAICGTGSESARGPGTDVEVPAWDRSEADFCELFRARTEEVTGPSSLGNVNPAEFALPGFDSRVALVRFGATWTPFKRARPKQSPSHDDGNAGGAFALDIATRRGRARPRASIHAFGLMFWLTLNRLLGSYFALIEARRS</sequence>
<proteinExistence type="predicted"/>
<name>A0A6J5CLI7_9BURK</name>
<evidence type="ECO:0000256" key="2">
    <source>
        <dbReference type="SAM" id="Phobius"/>
    </source>
</evidence>
<organism evidence="3 4">
    <name type="scientific">Paraburkholderia rhynchosiae</name>
    <dbReference type="NCBI Taxonomy" id="487049"/>
    <lineage>
        <taxon>Bacteria</taxon>
        <taxon>Pseudomonadati</taxon>
        <taxon>Pseudomonadota</taxon>
        <taxon>Betaproteobacteria</taxon>
        <taxon>Burkholderiales</taxon>
        <taxon>Burkholderiaceae</taxon>
        <taxon>Paraburkholderia</taxon>
    </lineage>
</organism>
<gene>
    <name evidence="3" type="ORF">LMG27174_06580</name>
</gene>
<keyword evidence="2" id="KW-0472">Membrane</keyword>
<keyword evidence="2" id="KW-1133">Transmembrane helix</keyword>
<feature type="transmembrane region" description="Helical" evidence="2">
    <location>
        <begin position="116"/>
        <end position="137"/>
    </location>
</feature>
<dbReference type="EMBL" id="CADIJZ010000041">
    <property type="protein sequence ID" value="CAB3739694.1"/>
    <property type="molecule type" value="Genomic_DNA"/>
</dbReference>
<dbReference type="AlphaFoldDB" id="A0A6J5CLI7"/>
<evidence type="ECO:0000313" key="3">
    <source>
        <dbReference type="EMBL" id="CAB3739694.1"/>
    </source>
</evidence>
<keyword evidence="2" id="KW-0812">Transmembrane</keyword>
<feature type="region of interest" description="Disordered" evidence="1">
    <location>
        <begin position="1"/>
        <end position="22"/>
    </location>
</feature>
<evidence type="ECO:0000256" key="1">
    <source>
        <dbReference type="SAM" id="MobiDB-lite"/>
    </source>
</evidence>
<accession>A0A6J5CLI7</accession>
<evidence type="ECO:0000313" key="4">
    <source>
        <dbReference type="Proteomes" id="UP000494205"/>
    </source>
</evidence>